<organism evidence="5 6">
    <name type="scientific">Clavispora lusitaniae (strain ATCC 42720)</name>
    <name type="common">Yeast</name>
    <name type="synonym">Candida lusitaniae</name>
    <dbReference type="NCBI Taxonomy" id="306902"/>
    <lineage>
        <taxon>Eukaryota</taxon>
        <taxon>Fungi</taxon>
        <taxon>Dikarya</taxon>
        <taxon>Ascomycota</taxon>
        <taxon>Saccharomycotina</taxon>
        <taxon>Pichiomycetes</taxon>
        <taxon>Metschnikowiaceae</taxon>
        <taxon>Clavispora</taxon>
    </lineage>
</organism>
<dbReference type="Pfam" id="PF10356">
    <property type="entry name" value="RRG7"/>
    <property type="match status" value="1"/>
</dbReference>
<sequence length="285" mass="31527">MSWIGEVVVLAGARYHVGHGVSEFCFSLATCIAPMIYIPRCPTARGKSLPSVRYHYRYKTAIFLACRVSSSRNASILRDVQSCQQYLEYCKSNDTNLQSSVFRGTMYELAVKHVLESQLNCQNLTRSGGTGDYGIDLFGQWDLSQYQRAGKAAAGALAAKSDIDLASDVSVLVQCKNHSGKIGATVVRELGGIYDYHVKTRTARRTTFMFLVSPEPLTPSAHAQLNTSSIPMAHIRMSAMQPDAQDVFDLASWSGAKVGPVYLNSKLRRLLQGLDIEKHLIRRQL</sequence>
<evidence type="ECO:0000313" key="5">
    <source>
        <dbReference type="EMBL" id="EEQ41657.1"/>
    </source>
</evidence>
<comment type="similarity">
    <text evidence="2">Belongs to the RRG7 family.</text>
</comment>
<dbReference type="GO" id="GO:0005739">
    <property type="term" value="C:mitochondrion"/>
    <property type="evidence" value="ECO:0007669"/>
    <property type="project" value="UniProtKB-SubCell"/>
</dbReference>
<evidence type="ECO:0000256" key="2">
    <source>
        <dbReference type="ARBA" id="ARBA00009554"/>
    </source>
</evidence>
<dbReference type="PANTHER" id="PTHR28133">
    <property type="entry name" value="REQUIRED FOR RESPIRATORY GROWTH PROTEIN 7, MITOCHONDRIAL"/>
    <property type="match status" value="1"/>
</dbReference>
<keyword evidence="4" id="KW-0496">Mitochondrion</keyword>
<evidence type="ECO:0000313" key="6">
    <source>
        <dbReference type="Proteomes" id="UP000007703"/>
    </source>
</evidence>
<dbReference type="Proteomes" id="UP000007703">
    <property type="component" value="Unassembled WGS sequence"/>
</dbReference>
<dbReference type="GeneID" id="8494814"/>
<dbReference type="InterPro" id="IPR018828">
    <property type="entry name" value="RRG7"/>
</dbReference>
<reference evidence="5 6" key="1">
    <citation type="journal article" date="2009" name="Nature">
        <title>Evolution of pathogenicity and sexual reproduction in eight Candida genomes.</title>
        <authorList>
            <person name="Butler G."/>
            <person name="Rasmussen M.D."/>
            <person name="Lin M.F."/>
            <person name="Santos M.A."/>
            <person name="Sakthikumar S."/>
            <person name="Munro C.A."/>
            <person name="Rheinbay E."/>
            <person name="Grabherr M."/>
            <person name="Forche A."/>
            <person name="Reedy J.L."/>
            <person name="Agrafioti I."/>
            <person name="Arnaud M.B."/>
            <person name="Bates S."/>
            <person name="Brown A.J."/>
            <person name="Brunke S."/>
            <person name="Costanzo M.C."/>
            <person name="Fitzpatrick D.A."/>
            <person name="de Groot P.W."/>
            <person name="Harris D."/>
            <person name="Hoyer L.L."/>
            <person name="Hube B."/>
            <person name="Klis F.M."/>
            <person name="Kodira C."/>
            <person name="Lennard N."/>
            <person name="Logue M.E."/>
            <person name="Martin R."/>
            <person name="Neiman A.M."/>
            <person name="Nikolaou E."/>
            <person name="Quail M.A."/>
            <person name="Quinn J."/>
            <person name="Santos M.C."/>
            <person name="Schmitzberger F.F."/>
            <person name="Sherlock G."/>
            <person name="Shah P."/>
            <person name="Silverstein K.A."/>
            <person name="Skrzypek M.S."/>
            <person name="Soll D."/>
            <person name="Staggs R."/>
            <person name="Stansfield I."/>
            <person name="Stumpf M.P."/>
            <person name="Sudbery P.E."/>
            <person name="Srikantha T."/>
            <person name="Zeng Q."/>
            <person name="Berman J."/>
            <person name="Berriman M."/>
            <person name="Heitman J."/>
            <person name="Gow N.A."/>
            <person name="Lorenz M.C."/>
            <person name="Birren B.W."/>
            <person name="Kellis M."/>
            <person name="Cuomo C.A."/>
        </authorList>
    </citation>
    <scope>NUCLEOTIDE SEQUENCE [LARGE SCALE GENOMIC DNA]</scope>
    <source>
        <strain evidence="5 6">ATCC 42720</strain>
    </source>
</reference>
<dbReference type="VEuPathDB" id="FungiDB:CLUG_05785"/>
<evidence type="ECO:0000256" key="3">
    <source>
        <dbReference type="ARBA" id="ARBA00014638"/>
    </source>
</evidence>
<dbReference type="AlphaFoldDB" id="C4YCE6"/>
<dbReference type="InParanoid" id="C4YCE6"/>
<dbReference type="FunCoup" id="C4YCE6">
    <property type="interactions" value="38"/>
</dbReference>
<gene>
    <name evidence="5" type="ORF">CLUG_05785</name>
</gene>
<evidence type="ECO:0000256" key="1">
    <source>
        <dbReference type="ARBA" id="ARBA00004173"/>
    </source>
</evidence>
<name>C4YCE6_CLAL4</name>
<evidence type="ECO:0000256" key="4">
    <source>
        <dbReference type="ARBA" id="ARBA00023128"/>
    </source>
</evidence>
<accession>C4YCE6</accession>
<dbReference type="PANTHER" id="PTHR28133:SF1">
    <property type="entry name" value="REQUIRED FOR RESPIRATORY GROWTH PROTEIN 7, MITOCHONDRIAL"/>
    <property type="match status" value="1"/>
</dbReference>
<comment type="subcellular location">
    <subcellularLocation>
        <location evidence="1">Mitochondrion</location>
    </subcellularLocation>
</comment>
<dbReference type="HOGENOM" id="CLU_085105_0_0_1"/>
<protein>
    <recommendedName>
        <fullName evidence="3">Required for respiratory growth protein 7, mitochondrial</fullName>
    </recommendedName>
</protein>
<dbReference type="EMBL" id="CH408083">
    <property type="protein sequence ID" value="EEQ41657.1"/>
    <property type="molecule type" value="Genomic_DNA"/>
</dbReference>
<dbReference type="KEGG" id="clu:CLUG_05785"/>
<proteinExistence type="inferred from homology"/>
<dbReference type="OrthoDB" id="20734at2759"/>